<evidence type="ECO:0000313" key="1">
    <source>
        <dbReference type="EMBL" id="CAG8632067.1"/>
    </source>
</evidence>
<accession>A0ACA9N4W6</accession>
<gene>
    <name evidence="1" type="ORF">RPERSI_LOCUS7154</name>
</gene>
<proteinExistence type="predicted"/>
<evidence type="ECO:0000313" key="2">
    <source>
        <dbReference type="Proteomes" id="UP000789920"/>
    </source>
</evidence>
<keyword evidence="2" id="KW-1185">Reference proteome</keyword>
<reference evidence="1" key="1">
    <citation type="submission" date="2021-06" db="EMBL/GenBank/DDBJ databases">
        <authorList>
            <person name="Kallberg Y."/>
            <person name="Tangrot J."/>
            <person name="Rosling A."/>
        </authorList>
    </citation>
    <scope>NUCLEOTIDE SEQUENCE</scope>
    <source>
        <strain evidence="1">MA461A</strain>
    </source>
</reference>
<name>A0ACA9N4W6_9GLOM</name>
<dbReference type="Proteomes" id="UP000789920">
    <property type="component" value="Unassembled WGS sequence"/>
</dbReference>
<sequence length="116" mass="12667">ASSIIFNKETATILNQARSRSIVVDLDKTDSVIIKVNSEGKKLKPYQSDDSELSNNLKSEESENSDSEIDILSLQSTNNETNSVPLPCLDNILLNDNTPEITNTPEQVGISDNSSL</sequence>
<protein>
    <submittedName>
        <fullName evidence="1">30723_t:CDS:1</fullName>
    </submittedName>
</protein>
<comment type="caution">
    <text evidence="1">The sequence shown here is derived from an EMBL/GenBank/DDBJ whole genome shotgun (WGS) entry which is preliminary data.</text>
</comment>
<dbReference type="EMBL" id="CAJVQC010011852">
    <property type="protein sequence ID" value="CAG8632067.1"/>
    <property type="molecule type" value="Genomic_DNA"/>
</dbReference>
<organism evidence="1 2">
    <name type="scientific">Racocetra persica</name>
    <dbReference type="NCBI Taxonomy" id="160502"/>
    <lineage>
        <taxon>Eukaryota</taxon>
        <taxon>Fungi</taxon>
        <taxon>Fungi incertae sedis</taxon>
        <taxon>Mucoromycota</taxon>
        <taxon>Glomeromycotina</taxon>
        <taxon>Glomeromycetes</taxon>
        <taxon>Diversisporales</taxon>
        <taxon>Gigasporaceae</taxon>
        <taxon>Racocetra</taxon>
    </lineage>
</organism>
<feature type="non-terminal residue" evidence="1">
    <location>
        <position position="1"/>
    </location>
</feature>